<dbReference type="InterPro" id="IPR056739">
    <property type="entry name" value="NfeD_membrane"/>
</dbReference>
<evidence type="ECO:0000256" key="3">
    <source>
        <dbReference type="ARBA" id="ARBA00022989"/>
    </source>
</evidence>
<evidence type="ECO:0000256" key="7">
    <source>
        <dbReference type="SAM" id="SignalP"/>
    </source>
</evidence>
<feature type="transmembrane region" description="Helical" evidence="6">
    <location>
        <begin position="375"/>
        <end position="399"/>
    </location>
</feature>
<evidence type="ECO:0000313" key="12">
    <source>
        <dbReference type="Proteomes" id="UP000270411"/>
    </source>
</evidence>
<keyword evidence="4 6" id="KW-0472">Membrane</keyword>
<dbReference type="RefSeq" id="WP_124683576.1">
    <property type="nucleotide sequence ID" value="NZ_CP033969.1"/>
</dbReference>
<dbReference type="SUPFAM" id="SSF52096">
    <property type="entry name" value="ClpP/crotonase"/>
    <property type="match status" value="1"/>
</dbReference>
<evidence type="ECO:0000259" key="10">
    <source>
        <dbReference type="Pfam" id="PF25145"/>
    </source>
</evidence>
<evidence type="ECO:0000256" key="5">
    <source>
        <dbReference type="SAM" id="MobiDB-lite"/>
    </source>
</evidence>
<evidence type="ECO:0000256" key="2">
    <source>
        <dbReference type="ARBA" id="ARBA00022692"/>
    </source>
</evidence>
<sequence>MTHAFAPHRHHRAPPWVHWLALACLALALACLPRALAQAAPSPAAPAPVFVIPLQGAIGPASASFAVRGMDRARQDGAQLIVLRMDTPGGLDKSMRDIIQAILASPVPVATYVAPGGARAASAGTYILYASHIAAMAPGTNLGAASPVAIGIGGPRPEAQPGPASAPASAPAGEDTMTRKQMHDASAYIRGLAQLRHRNAEWGERAVREAVSLSADEAVTQKVADFVAPDLPALLARVDGKRYEVAGATRTLRTAGAPVVTLEPDWRSRLLAVITDPSVALILMMIGIYGLIFEFSTPGMVVPGIAGAICLLLGLFALQMLPINYAGLALIAFGVACMVAELFLPTFGAVGIGGIIAFGFGALMLIDTDVPGLGVPLALIAGLCGVSAIFVFGMSALLLRARRRPVVSGADTLVGSVGVMVDDAGQVPGAPADGWAMVRGESWRIHAPGPLARGQAVRVTGRHGLVLDVAPIHDA</sequence>
<feature type="domain" description="NfeD-like C-terminal" evidence="8">
    <location>
        <begin position="410"/>
        <end position="471"/>
    </location>
</feature>
<evidence type="ECO:0000259" key="8">
    <source>
        <dbReference type="Pfam" id="PF01957"/>
    </source>
</evidence>
<evidence type="ECO:0000259" key="9">
    <source>
        <dbReference type="Pfam" id="PF24961"/>
    </source>
</evidence>
<dbReference type="FunFam" id="3.90.226.10:FF:000089">
    <property type="entry name" value="Membrane-bound serine protease"/>
    <property type="match status" value="1"/>
</dbReference>
<dbReference type="PANTHER" id="PTHR33507:SF4">
    <property type="entry name" value="NODULATION COMPETITIVENESS PROTEIN NFED"/>
    <property type="match status" value="1"/>
</dbReference>
<evidence type="ECO:0000256" key="1">
    <source>
        <dbReference type="ARBA" id="ARBA00004141"/>
    </source>
</evidence>
<feature type="domain" description="NfeD integral membrane" evidence="9">
    <location>
        <begin position="279"/>
        <end position="391"/>
    </location>
</feature>
<dbReference type="InterPro" id="IPR012340">
    <property type="entry name" value="NA-bd_OB-fold"/>
</dbReference>
<dbReference type="KEGG" id="cpau:EHF44_09830"/>
<keyword evidence="3 6" id="KW-1133">Transmembrane helix</keyword>
<accession>A0A3G8GZX1</accession>
<evidence type="ECO:0000313" key="11">
    <source>
        <dbReference type="EMBL" id="AZG13724.1"/>
    </source>
</evidence>
<dbReference type="PANTHER" id="PTHR33507">
    <property type="entry name" value="INNER MEMBRANE PROTEIN YBBJ"/>
    <property type="match status" value="1"/>
</dbReference>
<organism evidence="11 12">
    <name type="scientific">Cupriavidus pauculus</name>
    <dbReference type="NCBI Taxonomy" id="82633"/>
    <lineage>
        <taxon>Bacteria</taxon>
        <taxon>Pseudomonadati</taxon>
        <taxon>Pseudomonadota</taxon>
        <taxon>Betaproteobacteria</taxon>
        <taxon>Burkholderiales</taxon>
        <taxon>Burkholderiaceae</taxon>
        <taxon>Cupriavidus</taxon>
    </lineage>
</organism>
<dbReference type="AlphaFoldDB" id="A0A3G8GZX1"/>
<dbReference type="Gene3D" id="2.40.50.140">
    <property type="entry name" value="Nucleic acid-binding proteins"/>
    <property type="match status" value="1"/>
</dbReference>
<feature type="transmembrane region" description="Helical" evidence="6">
    <location>
        <begin position="330"/>
        <end position="363"/>
    </location>
</feature>
<feature type="signal peptide" evidence="7">
    <location>
        <begin position="1"/>
        <end position="39"/>
    </location>
</feature>
<feature type="chain" id="PRO_5018183092" evidence="7">
    <location>
        <begin position="40"/>
        <end position="475"/>
    </location>
</feature>
<keyword evidence="7" id="KW-0732">Signal</keyword>
<dbReference type="GO" id="GO:0016020">
    <property type="term" value="C:membrane"/>
    <property type="evidence" value="ECO:0007669"/>
    <property type="project" value="UniProtKB-SubCell"/>
</dbReference>
<evidence type="ECO:0000256" key="4">
    <source>
        <dbReference type="ARBA" id="ARBA00023136"/>
    </source>
</evidence>
<dbReference type="CDD" id="cd07020">
    <property type="entry name" value="Clp_protease_NfeD_1"/>
    <property type="match status" value="1"/>
</dbReference>
<name>A0A3G8GZX1_9BURK</name>
<dbReference type="Pfam" id="PF24961">
    <property type="entry name" value="NfeD_membrane"/>
    <property type="match status" value="1"/>
</dbReference>
<dbReference type="InterPro" id="IPR056738">
    <property type="entry name" value="NfeD1b_N"/>
</dbReference>
<gene>
    <name evidence="11" type="ORF">EHF44_09830</name>
</gene>
<dbReference type="Proteomes" id="UP000270411">
    <property type="component" value="Chromosome 1"/>
</dbReference>
<dbReference type="Pfam" id="PF01957">
    <property type="entry name" value="NfeD"/>
    <property type="match status" value="1"/>
</dbReference>
<dbReference type="InterPro" id="IPR029045">
    <property type="entry name" value="ClpP/crotonase-like_dom_sf"/>
</dbReference>
<proteinExistence type="predicted"/>
<feature type="domain" description="NfeD1b N-terminal" evidence="10">
    <location>
        <begin position="49"/>
        <end position="149"/>
    </location>
</feature>
<feature type="transmembrane region" description="Helical" evidence="6">
    <location>
        <begin position="270"/>
        <end position="292"/>
    </location>
</feature>
<dbReference type="InterPro" id="IPR002810">
    <property type="entry name" value="NfeD-like_C"/>
</dbReference>
<dbReference type="OrthoDB" id="5289056at2"/>
<dbReference type="EMBL" id="CP033969">
    <property type="protein sequence ID" value="AZG13724.1"/>
    <property type="molecule type" value="Genomic_DNA"/>
</dbReference>
<protein>
    <submittedName>
        <fullName evidence="11">Nodulation protein NfeD</fullName>
    </submittedName>
</protein>
<dbReference type="Gene3D" id="3.90.226.10">
    <property type="entry name" value="2-enoyl-CoA Hydratase, Chain A, domain 1"/>
    <property type="match status" value="1"/>
</dbReference>
<keyword evidence="2 6" id="KW-0812">Transmembrane</keyword>
<dbReference type="SUPFAM" id="SSF141322">
    <property type="entry name" value="NfeD domain-like"/>
    <property type="match status" value="1"/>
</dbReference>
<evidence type="ECO:0000256" key="6">
    <source>
        <dbReference type="SAM" id="Phobius"/>
    </source>
</evidence>
<comment type="subcellular location">
    <subcellularLocation>
        <location evidence="1">Membrane</location>
        <topology evidence="1">Multi-pass membrane protein</topology>
    </subcellularLocation>
</comment>
<feature type="compositionally biased region" description="Low complexity" evidence="5">
    <location>
        <begin position="157"/>
        <end position="174"/>
    </location>
</feature>
<dbReference type="Pfam" id="PF25145">
    <property type="entry name" value="NfeD1b_N"/>
    <property type="match status" value="1"/>
</dbReference>
<feature type="transmembrane region" description="Helical" evidence="6">
    <location>
        <begin position="298"/>
        <end position="318"/>
    </location>
</feature>
<dbReference type="InterPro" id="IPR052165">
    <property type="entry name" value="Membrane_assoc_protease"/>
</dbReference>
<reference evidence="12" key="1">
    <citation type="submission" date="2018-11" db="EMBL/GenBank/DDBJ databases">
        <title>FDA dAtabase for Regulatory Grade micrObial Sequences (FDA-ARGOS): Supporting development and validation of Infectious Disease Dx tests.</title>
        <authorList>
            <person name="Goldberg B."/>
            <person name="Campos J."/>
            <person name="Tallon L."/>
            <person name="Sadzewicz L."/>
            <person name="Zhao X."/>
            <person name="Vavikolanu K."/>
            <person name="Mehta A."/>
            <person name="Aluvathingal J."/>
            <person name="Nadendla S."/>
            <person name="Geyer C."/>
            <person name="Nandy P."/>
            <person name="Yan Y."/>
            <person name="Sichtig H."/>
        </authorList>
    </citation>
    <scope>NUCLEOTIDE SEQUENCE [LARGE SCALE GENOMIC DNA]</scope>
    <source>
        <strain evidence="12">FDAARGOS_614</strain>
    </source>
</reference>
<feature type="region of interest" description="Disordered" evidence="5">
    <location>
        <begin position="154"/>
        <end position="177"/>
    </location>
</feature>